<organism evidence="1 2">
    <name type="scientific">Streblomastix strix</name>
    <dbReference type="NCBI Taxonomy" id="222440"/>
    <lineage>
        <taxon>Eukaryota</taxon>
        <taxon>Metamonada</taxon>
        <taxon>Preaxostyla</taxon>
        <taxon>Oxymonadida</taxon>
        <taxon>Streblomastigidae</taxon>
        <taxon>Streblomastix</taxon>
    </lineage>
</organism>
<comment type="caution">
    <text evidence="1">The sequence shown here is derived from an EMBL/GenBank/DDBJ whole genome shotgun (WGS) entry which is preliminary data.</text>
</comment>
<dbReference type="Proteomes" id="UP000324800">
    <property type="component" value="Unassembled WGS sequence"/>
</dbReference>
<accession>A0A5J4US20</accession>
<dbReference type="AlphaFoldDB" id="A0A5J4US20"/>
<name>A0A5J4US20_9EUKA</name>
<dbReference type="EMBL" id="SNRW01012942">
    <property type="protein sequence ID" value="KAA6373198.1"/>
    <property type="molecule type" value="Genomic_DNA"/>
</dbReference>
<proteinExistence type="predicted"/>
<protein>
    <submittedName>
        <fullName evidence="1">Uncharacterized protein</fullName>
    </submittedName>
</protein>
<sequence length="81" mass="9626">MVIIKRSESLMKSHFKQAILTKLHANFLQNRLLREKEMTRAMSEEQRALIASEQMNYEDEFIAQFDDDENERPKDNGGRRP</sequence>
<evidence type="ECO:0000313" key="1">
    <source>
        <dbReference type="EMBL" id="KAA6373198.1"/>
    </source>
</evidence>
<reference evidence="1 2" key="1">
    <citation type="submission" date="2019-03" db="EMBL/GenBank/DDBJ databases">
        <title>Single cell metagenomics reveals metabolic interactions within the superorganism composed of flagellate Streblomastix strix and complex community of Bacteroidetes bacteria on its surface.</title>
        <authorList>
            <person name="Treitli S.C."/>
            <person name="Kolisko M."/>
            <person name="Husnik F."/>
            <person name="Keeling P."/>
            <person name="Hampl V."/>
        </authorList>
    </citation>
    <scope>NUCLEOTIDE SEQUENCE [LARGE SCALE GENOMIC DNA]</scope>
    <source>
        <strain evidence="1">ST1C</strain>
    </source>
</reference>
<evidence type="ECO:0000313" key="2">
    <source>
        <dbReference type="Proteomes" id="UP000324800"/>
    </source>
</evidence>
<gene>
    <name evidence="1" type="ORF">EZS28_031276</name>
</gene>